<dbReference type="Pfam" id="PF02142">
    <property type="entry name" value="MGS"/>
    <property type="match status" value="1"/>
</dbReference>
<evidence type="ECO:0000256" key="4">
    <source>
        <dbReference type="ARBA" id="ARBA00009799"/>
    </source>
</evidence>
<dbReference type="GO" id="GO:0004088">
    <property type="term" value="F:carbamoyl-phosphate synthase (glutamine-hydrolyzing) activity"/>
    <property type="evidence" value="ECO:0007669"/>
    <property type="project" value="UniProtKB-EC"/>
</dbReference>
<evidence type="ECO:0000256" key="11">
    <source>
        <dbReference type="ARBA" id="ARBA00022840"/>
    </source>
</evidence>
<dbReference type="NCBIfam" id="NF003671">
    <property type="entry name" value="PRK05294.1"/>
    <property type="match status" value="1"/>
</dbReference>
<dbReference type="Pfam" id="PF02786">
    <property type="entry name" value="CPSase_L_D2"/>
    <property type="match status" value="2"/>
</dbReference>
<dbReference type="GO" id="GO:0005737">
    <property type="term" value="C:cytoplasm"/>
    <property type="evidence" value="ECO:0007669"/>
    <property type="project" value="TreeGrafter"/>
</dbReference>
<dbReference type="PROSITE" id="PS51855">
    <property type="entry name" value="MGS"/>
    <property type="match status" value="1"/>
</dbReference>
<dbReference type="Proteomes" id="UP000257317">
    <property type="component" value="Unassembled WGS sequence"/>
</dbReference>
<gene>
    <name evidence="20" type="primary">carB</name>
    <name evidence="20" type="ORF">LrDSM24759_12070</name>
</gene>
<dbReference type="SMART" id="SM01096">
    <property type="entry name" value="CPSase_L_D3"/>
    <property type="match status" value="1"/>
</dbReference>
<evidence type="ECO:0000259" key="18">
    <source>
        <dbReference type="PROSITE" id="PS50975"/>
    </source>
</evidence>
<dbReference type="GO" id="GO:0046872">
    <property type="term" value="F:metal ion binding"/>
    <property type="evidence" value="ECO:0007669"/>
    <property type="project" value="UniProtKB-KW"/>
</dbReference>
<evidence type="ECO:0000256" key="16">
    <source>
        <dbReference type="ARBA" id="ARBA00048816"/>
    </source>
</evidence>
<evidence type="ECO:0000256" key="13">
    <source>
        <dbReference type="ARBA" id="ARBA00022975"/>
    </source>
</evidence>
<dbReference type="GO" id="GO:0044205">
    <property type="term" value="P:'de novo' UMP biosynthetic process"/>
    <property type="evidence" value="ECO:0007669"/>
    <property type="project" value="UniProtKB-UniPathway"/>
</dbReference>
<evidence type="ECO:0000256" key="2">
    <source>
        <dbReference type="ARBA" id="ARBA00001946"/>
    </source>
</evidence>
<dbReference type="SUPFAM" id="SSF52335">
    <property type="entry name" value="Methylglyoxal synthase-like"/>
    <property type="match status" value="1"/>
</dbReference>
<dbReference type="Gene3D" id="3.40.50.1380">
    <property type="entry name" value="Methylglyoxal synthase-like domain"/>
    <property type="match status" value="1"/>
</dbReference>
<comment type="cofactor">
    <cofactor evidence="1">
        <name>Mn(2+)</name>
        <dbReference type="ChEBI" id="CHEBI:29035"/>
    </cofactor>
</comment>
<dbReference type="Pfam" id="PF25596">
    <property type="entry name" value="CPSase_L_D1"/>
    <property type="match status" value="2"/>
</dbReference>
<dbReference type="GO" id="GO:0004087">
    <property type="term" value="F:carbamoyl-phosphate synthase (ammonia) activity"/>
    <property type="evidence" value="ECO:0007669"/>
    <property type="project" value="UniProtKB-EC"/>
</dbReference>
<dbReference type="SUPFAM" id="SSF56059">
    <property type="entry name" value="Glutathione synthetase ATP-binding domain-like"/>
    <property type="match status" value="2"/>
</dbReference>
<comment type="caution">
    <text evidence="20">The sequence shown here is derived from an EMBL/GenBank/DDBJ whole genome shotgun (WGS) entry which is preliminary data.</text>
</comment>
<reference evidence="21" key="1">
    <citation type="submission" date="2018-03" db="EMBL/GenBank/DDBJ databases">
        <title>New taxa in the Lactobacillus gasseri group.</title>
        <authorList>
            <person name="Tanizawa Y."/>
            <person name="Tohno M."/>
            <person name="Endo A."/>
            <person name="Arita M."/>
        </authorList>
    </citation>
    <scope>NUCLEOTIDE SEQUENCE [LARGE SCALE GENOMIC DNA]</scope>
    <source>
        <strain evidence="21">DSM 24759</strain>
    </source>
</reference>
<dbReference type="CDD" id="cd01424">
    <property type="entry name" value="MGS_CPS_II"/>
    <property type="match status" value="1"/>
</dbReference>
<proteinExistence type="inferred from homology"/>
<dbReference type="InterPro" id="IPR036897">
    <property type="entry name" value="CarbamoylP_synth_lsu_oligo_sf"/>
</dbReference>
<dbReference type="GO" id="GO:0006526">
    <property type="term" value="P:L-arginine biosynthetic process"/>
    <property type="evidence" value="ECO:0007669"/>
    <property type="project" value="UniProtKB-KW"/>
</dbReference>
<evidence type="ECO:0000256" key="17">
    <source>
        <dbReference type="PROSITE-ProRule" id="PRU00409"/>
    </source>
</evidence>
<dbReference type="AlphaFoldDB" id="A0A2Z6TB99"/>
<comment type="cofactor">
    <cofactor evidence="2">
        <name>Mg(2+)</name>
        <dbReference type="ChEBI" id="CHEBI:18420"/>
    </cofactor>
</comment>
<dbReference type="InterPro" id="IPR005483">
    <property type="entry name" value="CPSase_dom"/>
</dbReference>
<dbReference type="InterPro" id="IPR013815">
    <property type="entry name" value="ATP_grasp_subdomain_1"/>
</dbReference>
<evidence type="ECO:0000256" key="10">
    <source>
        <dbReference type="ARBA" id="ARBA00022741"/>
    </source>
</evidence>
<feature type="domain" description="MGS-like" evidence="19">
    <location>
        <begin position="926"/>
        <end position="1054"/>
    </location>
</feature>
<feature type="domain" description="ATP-grasp" evidence="18">
    <location>
        <begin position="672"/>
        <end position="858"/>
    </location>
</feature>
<evidence type="ECO:0000256" key="5">
    <source>
        <dbReference type="ARBA" id="ARBA00022571"/>
    </source>
</evidence>
<evidence type="ECO:0000256" key="9">
    <source>
        <dbReference type="ARBA" id="ARBA00022737"/>
    </source>
</evidence>
<keyword evidence="8" id="KW-0479">Metal-binding</keyword>
<dbReference type="PROSITE" id="PS50975">
    <property type="entry name" value="ATP_GRASP"/>
    <property type="match status" value="2"/>
</dbReference>
<keyword evidence="12" id="KW-0460">Magnesium</keyword>
<dbReference type="RefSeq" id="WP_117118623.1">
    <property type="nucleotide sequence ID" value="NZ_BFBY01000010.1"/>
</dbReference>
<evidence type="ECO:0000256" key="12">
    <source>
        <dbReference type="ARBA" id="ARBA00022842"/>
    </source>
</evidence>
<evidence type="ECO:0000256" key="8">
    <source>
        <dbReference type="ARBA" id="ARBA00022723"/>
    </source>
</evidence>
<dbReference type="Gene3D" id="3.30.470.20">
    <property type="entry name" value="ATP-grasp fold, B domain"/>
    <property type="match status" value="2"/>
</dbReference>
<dbReference type="UniPathway" id="UPA00070">
    <property type="reaction ID" value="UER00115"/>
</dbReference>
<keyword evidence="6" id="KW-0436">Ligase</keyword>
<dbReference type="Pfam" id="PF02787">
    <property type="entry name" value="CPSase_L_D3"/>
    <property type="match status" value="1"/>
</dbReference>
<evidence type="ECO:0000256" key="7">
    <source>
        <dbReference type="ARBA" id="ARBA00022605"/>
    </source>
</evidence>
<evidence type="ECO:0000256" key="1">
    <source>
        <dbReference type="ARBA" id="ARBA00001936"/>
    </source>
</evidence>
<keyword evidence="11 17" id="KW-0067">ATP-binding</keyword>
<dbReference type="GO" id="GO:0006541">
    <property type="term" value="P:glutamine metabolic process"/>
    <property type="evidence" value="ECO:0007669"/>
    <property type="project" value="TreeGrafter"/>
</dbReference>
<comment type="similarity">
    <text evidence="4">Belongs to the CarB family.</text>
</comment>
<feature type="domain" description="ATP-grasp" evidence="18">
    <location>
        <begin position="132"/>
        <end position="329"/>
    </location>
</feature>
<dbReference type="InterPro" id="IPR005479">
    <property type="entry name" value="CPAse_ATP-bd"/>
</dbReference>
<dbReference type="InterPro" id="IPR011761">
    <property type="entry name" value="ATP-grasp"/>
</dbReference>
<dbReference type="SUPFAM" id="SSF52440">
    <property type="entry name" value="PreATP-grasp domain"/>
    <property type="match status" value="2"/>
</dbReference>
<dbReference type="GO" id="GO:0005524">
    <property type="term" value="F:ATP binding"/>
    <property type="evidence" value="ECO:0007669"/>
    <property type="project" value="UniProtKB-UniRule"/>
</dbReference>
<keyword evidence="5" id="KW-0055">Arginine biosynthesis</keyword>
<keyword evidence="9" id="KW-0677">Repeat</keyword>
<comment type="catalytic activity">
    <reaction evidence="15">
        <text>hydrogencarbonate + NH4(+) + 2 ATP = carbamoyl phosphate + 2 ADP + phosphate + 2 H(+)</text>
        <dbReference type="Rhea" id="RHEA:18029"/>
        <dbReference type="ChEBI" id="CHEBI:15378"/>
        <dbReference type="ChEBI" id="CHEBI:17544"/>
        <dbReference type="ChEBI" id="CHEBI:28938"/>
        <dbReference type="ChEBI" id="CHEBI:30616"/>
        <dbReference type="ChEBI" id="CHEBI:43474"/>
        <dbReference type="ChEBI" id="CHEBI:58228"/>
        <dbReference type="ChEBI" id="CHEBI:456216"/>
        <dbReference type="EC" id="6.3.4.16"/>
    </reaction>
</comment>
<dbReference type="FunFam" id="3.30.470.20:FF:000026">
    <property type="entry name" value="Carbamoyl-phosphate synthase large chain"/>
    <property type="match status" value="1"/>
</dbReference>
<sequence>MPLHKEINKVLVIGAGPRVVGEVMDMDVLIKQALTALTEENIQVVLVNPNPATIETDPQKNTQVYLEPLTLTFLKRIIRMEKPNAILPVYGGKPALKLTEQLVVDGIIDEMNIELLNTNELSLQIQEHRILHNLLEANHVPVANQWLLESKDDTFEKLKDAHYPLLLTKKQKYRPDQHHTLKNFESVIKFFKNEEELEHFDWNNYLVQEDLSSWEEVIFNVVRDSHGNFNFFNNMGSMEPVGLTANDSLLVSPILTRNNNQIQKLRNVVKQIAEILDIQGTLVVHFAIKQDEDRFLYKILNVKPRLTETTLLGYRSGIYSIGYINAKIALGYNLNEITDPQSGLNAAVEPTKDAISIKLPFWSFIESGYNHYQLGNQETSGGAALGIGRNFEAAFLKAIHATTNFSNNRRTWQKEYNKPEDQIIADLKQPQENHLITLLAAIAKGIDYQTLHQNLHIHPIFLQKFNHIIILMRELSNEELTPHLLLKVKKNGFSNKLIALLTNHSEEEIGELLIKNKIFPSYLELDGTAGIERPKVNPVYSAYDVQNEIDPISQPKKYLILGLKPFQVSQNEEFDYMLYHVAQTLKENGISPIILSNNPECISNAYDVCDRVYFDPITMENILAIAQKEGINCVITQFSGKQINQYRHRLLEHGIKILGQENLVNILHQKFSDLFEFKSFKPVPFLLSTNEQDIFNFVQEHQFPVLIGGTSNHKKNKSAVVFDLPALKRYILENDLDQISVSKFIEGEKYEITALSDGKSVTIPGIIEHFEQTGSHASDSIAVFKPQNLTPMSIQQLKNAAITIVKKLHLRGPINLHFLFKNNQLYLLQAKSYAGHNVAFLSKSLHKNIVKVGTELLLGKSLKELDLPEDIWPSSSLIHIKMPVFSLLRYQSENTFDSKMKTSGSVMGRAQTLPTALYKGYEASDLVIPSYGTVFISVRDNDKEEAIKLAARLHKLGFSLLATEGTANALAEKGITTGIIEKIQEGSHSLLEKIAQHKINMVVNVKDLSDSASQDAILIQDTALSTHIPVFSTLQSIEDIVLVLETMAMTTQPL</sequence>
<dbReference type="Gene3D" id="3.40.50.20">
    <property type="match status" value="2"/>
</dbReference>
<dbReference type="OrthoDB" id="2251141at2"/>
<dbReference type="EMBL" id="BFBY01000010">
    <property type="protein sequence ID" value="GBG05293.1"/>
    <property type="molecule type" value="Genomic_DNA"/>
</dbReference>
<organism evidence="20 21">
    <name type="scientific">Lactobacillus rodentium</name>
    <dbReference type="NCBI Taxonomy" id="947835"/>
    <lineage>
        <taxon>Bacteria</taxon>
        <taxon>Bacillati</taxon>
        <taxon>Bacillota</taxon>
        <taxon>Bacilli</taxon>
        <taxon>Lactobacillales</taxon>
        <taxon>Lactobacillaceae</taxon>
        <taxon>Lactobacillus</taxon>
    </lineage>
</organism>
<keyword evidence="13" id="KW-0665">Pyrimidine biosynthesis</keyword>
<dbReference type="InterPro" id="IPR005480">
    <property type="entry name" value="CPSase_lsu_oligo"/>
</dbReference>
<comment type="catalytic activity">
    <reaction evidence="16">
        <text>hydrogencarbonate + L-glutamine + 2 ATP + H2O = carbamoyl phosphate + L-glutamate + 2 ADP + phosphate + 2 H(+)</text>
        <dbReference type="Rhea" id="RHEA:18633"/>
        <dbReference type="ChEBI" id="CHEBI:15377"/>
        <dbReference type="ChEBI" id="CHEBI:15378"/>
        <dbReference type="ChEBI" id="CHEBI:17544"/>
        <dbReference type="ChEBI" id="CHEBI:29985"/>
        <dbReference type="ChEBI" id="CHEBI:30616"/>
        <dbReference type="ChEBI" id="CHEBI:43474"/>
        <dbReference type="ChEBI" id="CHEBI:58228"/>
        <dbReference type="ChEBI" id="CHEBI:58359"/>
        <dbReference type="ChEBI" id="CHEBI:456216"/>
        <dbReference type="EC" id="6.3.5.5"/>
    </reaction>
</comment>
<evidence type="ECO:0000256" key="3">
    <source>
        <dbReference type="ARBA" id="ARBA00005077"/>
    </source>
</evidence>
<keyword evidence="10 17" id="KW-0547">Nucleotide-binding</keyword>
<evidence type="ECO:0000256" key="14">
    <source>
        <dbReference type="ARBA" id="ARBA00023211"/>
    </source>
</evidence>
<dbReference type="PANTHER" id="PTHR11405">
    <property type="entry name" value="CARBAMOYLTRANSFERASE FAMILY MEMBER"/>
    <property type="match status" value="1"/>
</dbReference>
<evidence type="ECO:0000256" key="15">
    <source>
        <dbReference type="ARBA" id="ARBA00047359"/>
    </source>
</evidence>
<comment type="pathway">
    <text evidence="3">Amino-acid biosynthesis; L-arginine biosynthesis; carbamoyl phosphate from bicarbonate: step 1/1.</text>
</comment>
<dbReference type="Gene3D" id="3.30.1490.20">
    <property type="entry name" value="ATP-grasp fold, A domain"/>
    <property type="match status" value="1"/>
</dbReference>
<dbReference type="InterPro" id="IPR011607">
    <property type="entry name" value="MGS-like_dom"/>
</dbReference>
<dbReference type="InterPro" id="IPR036914">
    <property type="entry name" value="MGS-like_dom_sf"/>
</dbReference>
<name>A0A2Z6TB99_9LACO</name>
<dbReference type="InterPro" id="IPR033937">
    <property type="entry name" value="MGS_CPS_CarB"/>
</dbReference>
<dbReference type="FunFam" id="3.40.50.20:FF:000001">
    <property type="entry name" value="Carbamoyl-phosphate synthase large chain"/>
    <property type="match status" value="2"/>
</dbReference>
<protein>
    <submittedName>
        <fullName evidence="20">Carbamoyl phosphate synthase large subunit</fullName>
    </submittedName>
</protein>
<evidence type="ECO:0000259" key="19">
    <source>
        <dbReference type="PROSITE" id="PS51855"/>
    </source>
</evidence>
<dbReference type="SUPFAM" id="SSF48108">
    <property type="entry name" value="Carbamoyl phosphate synthetase, large subunit connection domain"/>
    <property type="match status" value="1"/>
</dbReference>
<evidence type="ECO:0000313" key="21">
    <source>
        <dbReference type="Proteomes" id="UP000257317"/>
    </source>
</evidence>
<evidence type="ECO:0000256" key="6">
    <source>
        <dbReference type="ARBA" id="ARBA00022598"/>
    </source>
</evidence>
<dbReference type="InterPro" id="IPR016185">
    <property type="entry name" value="PreATP-grasp_dom_sf"/>
</dbReference>
<accession>A0A2Z6TB99</accession>
<evidence type="ECO:0000313" key="20">
    <source>
        <dbReference type="EMBL" id="GBG05293.1"/>
    </source>
</evidence>
<dbReference type="PANTHER" id="PTHR11405:SF53">
    <property type="entry name" value="CARBAMOYL-PHOSPHATE SYNTHASE [AMMONIA], MITOCHONDRIAL"/>
    <property type="match status" value="1"/>
</dbReference>
<dbReference type="NCBIfam" id="NF009455">
    <property type="entry name" value="PRK12815.1"/>
    <property type="match status" value="1"/>
</dbReference>
<keyword evidence="14" id="KW-0464">Manganese</keyword>
<dbReference type="SMART" id="SM00851">
    <property type="entry name" value="MGS"/>
    <property type="match status" value="1"/>
</dbReference>
<dbReference type="InterPro" id="IPR058047">
    <property type="entry name" value="CPSase_preATP-grasp"/>
</dbReference>
<keyword evidence="21" id="KW-1185">Reference proteome</keyword>
<keyword evidence="7" id="KW-0028">Amino-acid biosynthesis</keyword>
<dbReference type="PRINTS" id="PR00098">
    <property type="entry name" value="CPSASE"/>
</dbReference>
<dbReference type="Gene3D" id="1.10.1030.10">
    <property type="entry name" value="Carbamoyl-phosphate synthetase, large subunit oligomerisation domain"/>
    <property type="match status" value="1"/>
</dbReference>